<protein>
    <submittedName>
        <fullName evidence="8">Cytochrome P450</fullName>
    </submittedName>
</protein>
<evidence type="ECO:0000256" key="2">
    <source>
        <dbReference type="ARBA" id="ARBA00022617"/>
    </source>
</evidence>
<dbReference type="AlphaFoldDB" id="A0AAE3ZM27"/>
<organism evidence="8 9">
    <name type="scientific">Catenuloplanes niger</name>
    <dbReference type="NCBI Taxonomy" id="587534"/>
    <lineage>
        <taxon>Bacteria</taxon>
        <taxon>Bacillati</taxon>
        <taxon>Actinomycetota</taxon>
        <taxon>Actinomycetes</taxon>
        <taxon>Micromonosporales</taxon>
        <taxon>Micromonosporaceae</taxon>
        <taxon>Catenuloplanes</taxon>
    </lineage>
</organism>
<dbReference type="InterPro" id="IPR036396">
    <property type="entry name" value="Cyt_P450_sf"/>
</dbReference>
<dbReference type="GO" id="GO:0004497">
    <property type="term" value="F:monooxygenase activity"/>
    <property type="evidence" value="ECO:0007669"/>
    <property type="project" value="UniProtKB-KW"/>
</dbReference>
<dbReference type="EMBL" id="JAVDYC010000001">
    <property type="protein sequence ID" value="MDR7320370.1"/>
    <property type="molecule type" value="Genomic_DNA"/>
</dbReference>
<dbReference type="Proteomes" id="UP001183629">
    <property type="component" value="Unassembled WGS sequence"/>
</dbReference>
<reference evidence="8 9" key="1">
    <citation type="submission" date="2023-07" db="EMBL/GenBank/DDBJ databases">
        <title>Sequencing the genomes of 1000 actinobacteria strains.</title>
        <authorList>
            <person name="Klenk H.-P."/>
        </authorList>
    </citation>
    <scope>NUCLEOTIDE SEQUENCE [LARGE SCALE GENOMIC DNA]</scope>
    <source>
        <strain evidence="8 9">DSM 44711</strain>
    </source>
</reference>
<evidence type="ECO:0000256" key="6">
    <source>
        <dbReference type="ARBA" id="ARBA00023033"/>
    </source>
</evidence>
<dbReference type="FunFam" id="1.10.630.10:FF:000018">
    <property type="entry name" value="Cytochrome P450 monooxygenase"/>
    <property type="match status" value="1"/>
</dbReference>
<evidence type="ECO:0000313" key="8">
    <source>
        <dbReference type="EMBL" id="MDR7320370.1"/>
    </source>
</evidence>
<evidence type="ECO:0000256" key="3">
    <source>
        <dbReference type="ARBA" id="ARBA00022723"/>
    </source>
</evidence>
<evidence type="ECO:0000313" key="9">
    <source>
        <dbReference type="Proteomes" id="UP001183629"/>
    </source>
</evidence>
<keyword evidence="3 7" id="KW-0479">Metal-binding</keyword>
<dbReference type="GO" id="GO:0005506">
    <property type="term" value="F:iron ion binding"/>
    <property type="evidence" value="ECO:0007669"/>
    <property type="project" value="InterPro"/>
</dbReference>
<dbReference type="InterPro" id="IPR017972">
    <property type="entry name" value="Cyt_P450_CS"/>
</dbReference>
<evidence type="ECO:0000256" key="1">
    <source>
        <dbReference type="ARBA" id="ARBA00010617"/>
    </source>
</evidence>
<gene>
    <name evidence="8" type="ORF">J2S44_000620</name>
</gene>
<comment type="similarity">
    <text evidence="1 7">Belongs to the cytochrome P450 family.</text>
</comment>
<dbReference type="PANTHER" id="PTHR46696">
    <property type="entry name" value="P450, PUTATIVE (EUROFUNG)-RELATED"/>
    <property type="match status" value="1"/>
</dbReference>
<dbReference type="PRINTS" id="PR00359">
    <property type="entry name" value="BP450"/>
</dbReference>
<evidence type="ECO:0000256" key="5">
    <source>
        <dbReference type="ARBA" id="ARBA00023004"/>
    </source>
</evidence>
<keyword evidence="2 7" id="KW-0349">Heme</keyword>
<dbReference type="GO" id="GO:0017000">
    <property type="term" value="P:antibiotic biosynthetic process"/>
    <property type="evidence" value="ECO:0007669"/>
    <property type="project" value="UniProtKB-ARBA"/>
</dbReference>
<evidence type="ECO:0000256" key="4">
    <source>
        <dbReference type="ARBA" id="ARBA00023002"/>
    </source>
</evidence>
<sequence length="392" mass="43287">MTDRPRTLLAAVRPEVQRDIYGFYDRLRDADPCYWDRALSAWVVTGHELVSAAANDARLSSVRFPDPGDVMGDLREFATVISRTMLYRDALEHTRLRKAAGRTFTARSVEALRPMITQAVHEIIDDVLPRGRMDMVADLAVPLPFNAICALVAVPAGDREQLLAWSNDVAVAFGNARLTPAEKAATDRGIRGMAEYFDTLIDRPEALLRAGDLDRDEAVANTILLLLAGHETTTHFLGNALLALLRNPGQIPALTEDPATALEELLRYDSPLPMILRRATEDLELGGKRIETGQPILLVCGAANRDPAAFPDPHTLDLKRTGQARHLAFGHGRHFCIGSGLARLEGDIVLRALLDRLPGLRLAEDDAEPAWRPSLNFRGLDRLIVEWDVPQI</sequence>
<accession>A0AAE3ZM27</accession>
<keyword evidence="9" id="KW-1185">Reference proteome</keyword>
<dbReference type="RefSeq" id="WP_310408849.1">
    <property type="nucleotide sequence ID" value="NZ_JAVDYC010000001.1"/>
</dbReference>
<dbReference type="CDD" id="cd20625">
    <property type="entry name" value="CYP164-like"/>
    <property type="match status" value="1"/>
</dbReference>
<proteinExistence type="inferred from homology"/>
<dbReference type="InterPro" id="IPR001128">
    <property type="entry name" value="Cyt_P450"/>
</dbReference>
<dbReference type="PANTHER" id="PTHR46696:SF1">
    <property type="entry name" value="CYTOCHROME P450 YJIB-RELATED"/>
    <property type="match status" value="1"/>
</dbReference>
<dbReference type="Pfam" id="PF00067">
    <property type="entry name" value="p450"/>
    <property type="match status" value="1"/>
</dbReference>
<dbReference type="InterPro" id="IPR002397">
    <property type="entry name" value="Cyt_P450_B"/>
</dbReference>
<dbReference type="SUPFAM" id="SSF48264">
    <property type="entry name" value="Cytochrome P450"/>
    <property type="match status" value="1"/>
</dbReference>
<keyword evidence="6 7" id="KW-0503">Monooxygenase</keyword>
<dbReference type="GO" id="GO:0016705">
    <property type="term" value="F:oxidoreductase activity, acting on paired donors, with incorporation or reduction of molecular oxygen"/>
    <property type="evidence" value="ECO:0007669"/>
    <property type="project" value="InterPro"/>
</dbReference>
<evidence type="ECO:0000256" key="7">
    <source>
        <dbReference type="RuleBase" id="RU000461"/>
    </source>
</evidence>
<dbReference type="PRINTS" id="PR00385">
    <property type="entry name" value="P450"/>
</dbReference>
<keyword evidence="4 7" id="KW-0560">Oxidoreductase</keyword>
<keyword evidence="5 7" id="KW-0408">Iron</keyword>
<dbReference type="PROSITE" id="PS00086">
    <property type="entry name" value="CYTOCHROME_P450"/>
    <property type="match status" value="1"/>
</dbReference>
<name>A0AAE3ZM27_9ACTN</name>
<comment type="caution">
    <text evidence="8">The sequence shown here is derived from an EMBL/GenBank/DDBJ whole genome shotgun (WGS) entry which is preliminary data.</text>
</comment>
<dbReference type="Gene3D" id="1.10.630.10">
    <property type="entry name" value="Cytochrome P450"/>
    <property type="match status" value="1"/>
</dbReference>
<dbReference type="GO" id="GO:0020037">
    <property type="term" value="F:heme binding"/>
    <property type="evidence" value="ECO:0007669"/>
    <property type="project" value="InterPro"/>
</dbReference>